<dbReference type="InterPro" id="IPR025714">
    <property type="entry name" value="Methyltranfer_dom"/>
</dbReference>
<evidence type="ECO:0000259" key="2">
    <source>
        <dbReference type="Pfam" id="PF13847"/>
    </source>
</evidence>
<accession>A0A8S8XBN9</accession>
<evidence type="ECO:0000259" key="1">
    <source>
        <dbReference type="Pfam" id="PF10119"/>
    </source>
</evidence>
<dbReference type="Proteomes" id="UP000681075">
    <property type="component" value="Unassembled WGS sequence"/>
</dbReference>
<dbReference type="Pfam" id="PF10119">
    <property type="entry name" value="MethyTransf_Reg"/>
    <property type="match status" value="1"/>
</dbReference>
<evidence type="ECO:0000313" key="3">
    <source>
        <dbReference type="EMBL" id="GIL41408.1"/>
    </source>
</evidence>
<dbReference type="PANTHER" id="PTHR43861:SF1">
    <property type="entry name" value="TRANS-ACONITATE 2-METHYLTRANSFERASE"/>
    <property type="match status" value="1"/>
</dbReference>
<dbReference type="EMBL" id="BOPV01000001">
    <property type="protein sequence ID" value="GIL41408.1"/>
    <property type="molecule type" value="Genomic_DNA"/>
</dbReference>
<feature type="domain" description="Methyltransferase" evidence="2">
    <location>
        <begin position="49"/>
        <end position="168"/>
    </location>
</feature>
<dbReference type="SUPFAM" id="SSF53335">
    <property type="entry name" value="S-adenosyl-L-methionine-dependent methyltransferases"/>
    <property type="match status" value="1"/>
</dbReference>
<dbReference type="InterPro" id="IPR018773">
    <property type="entry name" value="MeTrfase_reg_dom_prd"/>
</dbReference>
<dbReference type="InterPro" id="IPR029063">
    <property type="entry name" value="SAM-dependent_MTases_sf"/>
</dbReference>
<keyword evidence="4" id="KW-1185">Reference proteome</keyword>
<dbReference type="Pfam" id="PF13847">
    <property type="entry name" value="Methyltransf_31"/>
    <property type="match status" value="1"/>
</dbReference>
<dbReference type="AlphaFoldDB" id="A0A8S8XBN9"/>
<reference evidence="3" key="1">
    <citation type="submission" date="2021-02" db="EMBL/GenBank/DDBJ databases">
        <title>Genome sequence of Rhodospirillales sp. strain TMPK1 isolated from soil.</title>
        <authorList>
            <person name="Nakai R."/>
            <person name="Kusada H."/>
            <person name="Tamaki H."/>
        </authorList>
    </citation>
    <scope>NUCLEOTIDE SEQUENCE</scope>
    <source>
        <strain evidence="3">TMPK1</strain>
    </source>
</reference>
<evidence type="ECO:0008006" key="5">
    <source>
        <dbReference type="Google" id="ProtNLM"/>
    </source>
</evidence>
<comment type="caution">
    <text evidence="3">The sequence shown here is derived from an EMBL/GenBank/DDBJ whole genome shotgun (WGS) entry which is preliminary data.</text>
</comment>
<name>A0A8S8XBN9_9PROT</name>
<dbReference type="Gene3D" id="3.40.50.150">
    <property type="entry name" value="Vaccinia Virus protein VP39"/>
    <property type="match status" value="1"/>
</dbReference>
<protein>
    <recommendedName>
        <fullName evidence="5">Methyltransferase</fullName>
    </recommendedName>
</protein>
<feature type="domain" description="Methyltransferase regulatory" evidence="1">
    <location>
        <begin position="220"/>
        <end position="303"/>
    </location>
</feature>
<gene>
    <name evidence="3" type="ORF">TMPK1_36450</name>
</gene>
<sequence>MSNGADWTEGYTSEVDYTMGFYRELSPLAFEFAAQLRGMQAPRVDQAFRYFEIGCGHGYSLNLHAAANPQGTFIGNDFNPLHVANARGLAEEAELSNVTFLEKSFAELLEMEFEPFDFIALHGVYSWITRENRQQIVEFIRRNLRSGGAAYISYNSHPGWAPVAPLRRLMTEKAAREKGSLQQRIDASIALAEALDGAGAKYFQMIPSLKTRLGQIKGQNRNYIAHEYFNQEWNVLYHADVVQEVNAAKLNFIGSVNVAEQFDQFAVISAQLPLLAAQPDPVLRETVKDFLMAQQFRRDLFVRGAMQIPGALAQPRLLAQKFVLQVPRAECTMKVKIPIGEGNLDATVYEPLLDRLAEGPASVSSLATRPEYQGKQIAEVYQQFAILCAVNYVLPTLPADGEADRRRATDRFNRIVMQRAQYNSSYQFVASPVTGTGHVVDRLDFFMHDLVGQTEEQMVKAVAAELRRAGQNLTKDGKVLSDPTDEAAELATRVSTFISQRLPLQTQLGLVSARGGKQGARR</sequence>
<proteinExistence type="predicted"/>
<organism evidence="3 4">
    <name type="scientific">Roseiterribacter gracilis</name>
    <dbReference type="NCBI Taxonomy" id="2812848"/>
    <lineage>
        <taxon>Bacteria</taxon>
        <taxon>Pseudomonadati</taxon>
        <taxon>Pseudomonadota</taxon>
        <taxon>Alphaproteobacteria</taxon>
        <taxon>Rhodospirillales</taxon>
        <taxon>Roseiterribacteraceae</taxon>
        <taxon>Roseiterribacter</taxon>
    </lineage>
</organism>
<dbReference type="PANTHER" id="PTHR43861">
    <property type="entry name" value="TRANS-ACONITATE 2-METHYLTRANSFERASE-RELATED"/>
    <property type="match status" value="1"/>
</dbReference>
<dbReference type="CDD" id="cd02440">
    <property type="entry name" value="AdoMet_MTases"/>
    <property type="match status" value="1"/>
</dbReference>
<evidence type="ECO:0000313" key="4">
    <source>
        <dbReference type="Proteomes" id="UP000681075"/>
    </source>
</evidence>
<dbReference type="RefSeq" id="WP_420244881.1">
    <property type="nucleotide sequence ID" value="NZ_BOPV01000001.1"/>
</dbReference>